<proteinExistence type="predicted"/>
<organism evidence="1 2">
    <name type="scientific">Chelonia mydas</name>
    <name type="common">Green sea-turtle</name>
    <name type="synonym">Chelonia agassizi</name>
    <dbReference type="NCBI Taxonomy" id="8469"/>
    <lineage>
        <taxon>Eukaryota</taxon>
        <taxon>Metazoa</taxon>
        <taxon>Chordata</taxon>
        <taxon>Craniata</taxon>
        <taxon>Vertebrata</taxon>
        <taxon>Euteleostomi</taxon>
        <taxon>Archelosauria</taxon>
        <taxon>Testudinata</taxon>
        <taxon>Testudines</taxon>
        <taxon>Cryptodira</taxon>
        <taxon>Durocryptodira</taxon>
        <taxon>Americhelydia</taxon>
        <taxon>Chelonioidea</taxon>
        <taxon>Cheloniidae</taxon>
        <taxon>Chelonia</taxon>
    </lineage>
</organism>
<sequence length="179" mass="19683">MAAIDRDACARRKAMMGTPWYGASTPEHGKGEQVEALTGYRGRGSVDHACQCTAKHARFPRVQNTAAAHHSKCKVRPNAPAWSPTEANGTESGIETKVIKVSATTNLQAFTPVTSRKSEEKQRTLTRRGISPQRATSCLKEIPVGQLASRYNNILSPPFVSPEEEETVTKSWRMELDEC</sequence>
<name>M7AXF2_CHEMY</name>
<dbReference type="Proteomes" id="UP000031443">
    <property type="component" value="Unassembled WGS sequence"/>
</dbReference>
<dbReference type="EMBL" id="KB556126">
    <property type="protein sequence ID" value="EMP29439.1"/>
    <property type="molecule type" value="Genomic_DNA"/>
</dbReference>
<dbReference type="AlphaFoldDB" id="M7AXF2"/>
<keyword evidence="2" id="KW-1185">Reference proteome</keyword>
<reference evidence="2" key="1">
    <citation type="journal article" date="2013" name="Nat. Genet.">
        <title>The draft genomes of soft-shell turtle and green sea turtle yield insights into the development and evolution of the turtle-specific body plan.</title>
        <authorList>
            <person name="Wang Z."/>
            <person name="Pascual-Anaya J."/>
            <person name="Zadissa A."/>
            <person name="Li W."/>
            <person name="Niimura Y."/>
            <person name="Huang Z."/>
            <person name="Li C."/>
            <person name="White S."/>
            <person name="Xiong Z."/>
            <person name="Fang D."/>
            <person name="Wang B."/>
            <person name="Ming Y."/>
            <person name="Chen Y."/>
            <person name="Zheng Y."/>
            <person name="Kuraku S."/>
            <person name="Pignatelli M."/>
            <person name="Herrero J."/>
            <person name="Beal K."/>
            <person name="Nozawa M."/>
            <person name="Li Q."/>
            <person name="Wang J."/>
            <person name="Zhang H."/>
            <person name="Yu L."/>
            <person name="Shigenobu S."/>
            <person name="Wang J."/>
            <person name="Liu J."/>
            <person name="Flicek P."/>
            <person name="Searle S."/>
            <person name="Wang J."/>
            <person name="Kuratani S."/>
            <person name="Yin Y."/>
            <person name="Aken B."/>
            <person name="Zhang G."/>
            <person name="Irie N."/>
        </authorList>
    </citation>
    <scope>NUCLEOTIDE SEQUENCE [LARGE SCALE GENOMIC DNA]</scope>
</reference>
<gene>
    <name evidence="1" type="ORF">UY3_13450</name>
</gene>
<evidence type="ECO:0000313" key="2">
    <source>
        <dbReference type="Proteomes" id="UP000031443"/>
    </source>
</evidence>
<protein>
    <submittedName>
        <fullName evidence="1">Uncharacterized protein</fullName>
    </submittedName>
</protein>
<evidence type="ECO:0000313" key="1">
    <source>
        <dbReference type="EMBL" id="EMP29439.1"/>
    </source>
</evidence>
<accession>M7AXF2</accession>